<evidence type="ECO:0000259" key="11">
    <source>
        <dbReference type="Pfam" id="PF02163"/>
    </source>
</evidence>
<dbReference type="CDD" id="cd06160">
    <property type="entry name" value="S2P-M50_like_2"/>
    <property type="match status" value="1"/>
</dbReference>
<dbReference type="EMBL" id="QUMS01000003">
    <property type="protein sequence ID" value="REG07002.1"/>
    <property type="molecule type" value="Genomic_DNA"/>
</dbReference>
<proteinExistence type="inferred from homology"/>
<evidence type="ECO:0000256" key="8">
    <source>
        <dbReference type="ARBA" id="ARBA00022989"/>
    </source>
</evidence>
<feature type="transmembrane region" description="Helical" evidence="10">
    <location>
        <begin position="290"/>
        <end position="309"/>
    </location>
</feature>
<evidence type="ECO:0000256" key="2">
    <source>
        <dbReference type="ARBA" id="ARBA00004141"/>
    </source>
</evidence>
<dbReference type="GO" id="GO:0008233">
    <property type="term" value="F:peptidase activity"/>
    <property type="evidence" value="ECO:0007669"/>
    <property type="project" value="UniProtKB-KW"/>
</dbReference>
<dbReference type="AlphaFoldDB" id="A0A347ZVH4"/>
<feature type="transmembrane region" description="Helical" evidence="10">
    <location>
        <begin position="329"/>
        <end position="357"/>
    </location>
</feature>
<keyword evidence="9 10" id="KW-0472">Membrane</keyword>
<feature type="transmembrane region" description="Helical" evidence="10">
    <location>
        <begin position="131"/>
        <end position="151"/>
    </location>
</feature>
<feature type="transmembrane region" description="Helical" evidence="10">
    <location>
        <begin position="194"/>
        <end position="216"/>
    </location>
</feature>
<sequence>MITDHNLTEIDALIGQLFIISEITYGNPDKDYVVFYHGSLKSKDSQSDYDKIAKALEPYALMPLLRKDGDAVNLYLMPTPDKKKQPKSVLNLVLFILTLVSVLVTGGLYGYQGTLPQDTGAALLELIKNGWPFAVTLLAILGAHEFGHYFAGRKHGVQVTLPYFIPMPLSLFGTMGAFINMRSIPKDKRALFDLAVAGPLSGFVLSVIALIIGLNLSDMSQLPASAAAGTGLQMEGNSLLYLLLKYLTFGKLLPEPPNMNNLAMAIYWARYFFTGQPFPWGATDVMLHPVAWAGWAGLFVTGINLLPAGQLDGGHIFSTLFGEKVTRALFPFLIAGMVILGFFSNVWWMWAVLLLFFGRYYAEPLDQVTQLDKKRRIIGYIALAVFILTFIPAPITVA</sequence>
<organism evidence="12 13">
    <name type="scientific">Pelolinea submarina</name>
    <dbReference type="NCBI Taxonomy" id="913107"/>
    <lineage>
        <taxon>Bacteria</taxon>
        <taxon>Bacillati</taxon>
        <taxon>Chloroflexota</taxon>
        <taxon>Anaerolineae</taxon>
        <taxon>Anaerolineales</taxon>
        <taxon>Anaerolineaceae</taxon>
        <taxon>Pelolinea</taxon>
    </lineage>
</organism>
<feature type="transmembrane region" description="Helical" evidence="10">
    <location>
        <begin position="163"/>
        <end position="182"/>
    </location>
</feature>
<dbReference type="PANTHER" id="PTHR31412:SF0">
    <property type="entry name" value="ZINC METALLOPROTEASE EGY1, CHLOROPLASTIC-RELATED"/>
    <property type="match status" value="1"/>
</dbReference>
<protein>
    <submittedName>
        <fullName evidence="12">Peptidase M50-like protein</fullName>
    </submittedName>
</protein>
<evidence type="ECO:0000256" key="10">
    <source>
        <dbReference type="SAM" id="Phobius"/>
    </source>
</evidence>
<dbReference type="Proteomes" id="UP000256388">
    <property type="component" value="Unassembled WGS sequence"/>
</dbReference>
<feature type="domain" description="Peptidase M50" evidence="11">
    <location>
        <begin position="133"/>
        <end position="326"/>
    </location>
</feature>
<evidence type="ECO:0000256" key="9">
    <source>
        <dbReference type="ARBA" id="ARBA00023136"/>
    </source>
</evidence>
<comment type="cofactor">
    <cofactor evidence="1">
        <name>Zn(2+)</name>
        <dbReference type="ChEBI" id="CHEBI:29105"/>
    </cofactor>
</comment>
<dbReference type="PANTHER" id="PTHR31412">
    <property type="entry name" value="ZINC METALLOPROTEASE EGY1"/>
    <property type="match status" value="1"/>
</dbReference>
<feature type="transmembrane region" description="Helical" evidence="10">
    <location>
        <begin position="377"/>
        <end position="395"/>
    </location>
</feature>
<dbReference type="InterPro" id="IPR044838">
    <property type="entry name" value="EGY1-like"/>
</dbReference>
<evidence type="ECO:0000256" key="3">
    <source>
        <dbReference type="ARBA" id="ARBA00007931"/>
    </source>
</evidence>
<keyword evidence="7" id="KW-0809">Transit peptide</keyword>
<evidence type="ECO:0000313" key="13">
    <source>
        <dbReference type="Proteomes" id="UP000256388"/>
    </source>
</evidence>
<evidence type="ECO:0000256" key="5">
    <source>
        <dbReference type="ARBA" id="ARBA00022692"/>
    </source>
</evidence>
<keyword evidence="8 10" id="KW-1133">Transmembrane helix</keyword>
<keyword evidence="4" id="KW-0645">Protease</keyword>
<dbReference type="RefSeq" id="WP_116225483.1">
    <property type="nucleotide sequence ID" value="NZ_AP018437.1"/>
</dbReference>
<evidence type="ECO:0000256" key="6">
    <source>
        <dbReference type="ARBA" id="ARBA00022801"/>
    </source>
</evidence>
<keyword evidence="6" id="KW-0378">Hydrolase</keyword>
<evidence type="ECO:0000256" key="1">
    <source>
        <dbReference type="ARBA" id="ARBA00001947"/>
    </source>
</evidence>
<keyword evidence="5 10" id="KW-0812">Transmembrane</keyword>
<evidence type="ECO:0000313" key="12">
    <source>
        <dbReference type="EMBL" id="REG07002.1"/>
    </source>
</evidence>
<evidence type="ECO:0000256" key="7">
    <source>
        <dbReference type="ARBA" id="ARBA00022946"/>
    </source>
</evidence>
<dbReference type="OrthoDB" id="9774391at2"/>
<feature type="transmembrane region" description="Helical" evidence="10">
    <location>
        <begin position="89"/>
        <end position="111"/>
    </location>
</feature>
<evidence type="ECO:0000256" key="4">
    <source>
        <dbReference type="ARBA" id="ARBA00022670"/>
    </source>
</evidence>
<gene>
    <name evidence="12" type="ORF">DFR64_2204</name>
</gene>
<accession>A0A347ZVH4</accession>
<dbReference type="InterPro" id="IPR008915">
    <property type="entry name" value="Peptidase_M50"/>
</dbReference>
<comment type="caution">
    <text evidence="12">The sequence shown here is derived from an EMBL/GenBank/DDBJ whole genome shotgun (WGS) entry which is preliminary data.</text>
</comment>
<comment type="similarity">
    <text evidence="3">Belongs to the peptidase M50B family.</text>
</comment>
<dbReference type="GO" id="GO:0006508">
    <property type="term" value="P:proteolysis"/>
    <property type="evidence" value="ECO:0007669"/>
    <property type="project" value="UniProtKB-KW"/>
</dbReference>
<name>A0A347ZVH4_9CHLR</name>
<reference evidence="12 13" key="1">
    <citation type="submission" date="2018-08" db="EMBL/GenBank/DDBJ databases">
        <title>Genomic Encyclopedia of Type Strains, Phase IV (KMG-IV): sequencing the most valuable type-strain genomes for metagenomic binning, comparative biology and taxonomic classification.</title>
        <authorList>
            <person name="Goeker M."/>
        </authorList>
    </citation>
    <scope>NUCLEOTIDE SEQUENCE [LARGE SCALE GENOMIC DNA]</scope>
    <source>
        <strain evidence="12 13">DSM 23923</strain>
    </source>
</reference>
<dbReference type="GO" id="GO:0016020">
    <property type="term" value="C:membrane"/>
    <property type="evidence" value="ECO:0007669"/>
    <property type="project" value="UniProtKB-SubCell"/>
</dbReference>
<comment type="subcellular location">
    <subcellularLocation>
        <location evidence="2">Membrane</location>
        <topology evidence="2">Multi-pass membrane protein</topology>
    </subcellularLocation>
</comment>
<keyword evidence="13" id="KW-1185">Reference proteome</keyword>
<dbReference type="Pfam" id="PF02163">
    <property type="entry name" value="Peptidase_M50"/>
    <property type="match status" value="1"/>
</dbReference>